<feature type="transmembrane region" description="Helical" evidence="6">
    <location>
        <begin position="20"/>
        <end position="41"/>
    </location>
</feature>
<dbReference type="PIRSF" id="PIRSF006060">
    <property type="entry name" value="AA_transporter"/>
    <property type="match status" value="1"/>
</dbReference>
<dbReference type="InterPro" id="IPR050367">
    <property type="entry name" value="APC_superfamily"/>
</dbReference>
<evidence type="ECO:0000256" key="3">
    <source>
        <dbReference type="ARBA" id="ARBA00022692"/>
    </source>
</evidence>
<dbReference type="Proteomes" id="UP000318413">
    <property type="component" value="Unassembled WGS sequence"/>
</dbReference>
<evidence type="ECO:0000313" key="7">
    <source>
        <dbReference type="EMBL" id="TPG14290.1"/>
    </source>
</evidence>
<dbReference type="Gene3D" id="1.20.1740.10">
    <property type="entry name" value="Amino acid/polyamine transporter I"/>
    <property type="match status" value="1"/>
</dbReference>
<keyword evidence="8" id="KW-1185">Reference proteome</keyword>
<dbReference type="GO" id="GO:0005886">
    <property type="term" value="C:plasma membrane"/>
    <property type="evidence" value="ECO:0007669"/>
    <property type="project" value="UniProtKB-SubCell"/>
</dbReference>
<name>A0A502CP20_9SPHN</name>
<dbReference type="Pfam" id="PF13520">
    <property type="entry name" value="AA_permease_2"/>
    <property type="match status" value="1"/>
</dbReference>
<evidence type="ECO:0000256" key="6">
    <source>
        <dbReference type="SAM" id="Phobius"/>
    </source>
</evidence>
<feature type="transmembrane region" description="Helical" evidence="6">
    <location>
        <begin position="238"/>
        <end position="261"/>
    </location>
</feature>
<dbReference type="AlphaFoldDB" id="A0A502CP20"/>
<keyword evidence="2" id="KW-1003">Cell membrane</keyword>
<evidence type="ECO:0000256" key="1">
    <source>
        <dbReference type="ARBA" id="ARBA00004651"/>
    </source>
</evidence>
<feature type="transmembrane region" description="Helical" evidence="6">
    <location>
        <begin position="340"/>
        <end position="361"/>
    </location>
</feature>
<dbReference type="PANTHER" id="PTHR42770">
    <property type="entry name" value="AMINO ACID TRANSPORTER-RELATED"/>
    <property type="match status" value="1"/>
</dbReference>
<evidence type="ECO:0000313" key="8">
    <source>
        <dbReference type="Proteomes" id="UP000318413"/>
    </source>
</evidence>
<feature type="transmembrane region" description="Helical" evidence="6">
    <location>
        <begin position="288"/>
        <end position="316"/>
    </location>
</feature>
<feature type="transmembrane region" description="Helical" evidence="6">
    <location>
        <begin position="399"/>
        <end position="418"/>
    </location>
</feature>
<comment type="subcellular location">
    <subcellularLocation>
        <location evidence="1">Cell membrane</location>
        <topology evidence="1">Multi-pass membrane protein</topology>
    </subcellularLocation>
</comment>
<dbReference type="InterPro" id="IPR002293">
    <property type="entry name" value="AA/rel_permease1"/>
</dbReference>
<dbReference type="PANTHER" id="PTHR42770:SF7">
    <property type="entry name" value="MEMBRANE PROTEIN"/>
    <property type="match status" value="1"/>
</dbReference>
<proteinExistence type="predicted"/>
<evidence type="ECO:0000256" key="2">
    <source>
        <dbReference type="ARBA" id="ARBA00022475"/>
    </source>
</evidence>
<accession>A0A502CP20</accession>
<dbReference type="EMBL" id="RCZK01000002">
    <property type="protein sequence ID" value="TPG14290.1"/>
    <property type="molecule type" value="Genomic_DNA"/>
</dbReference>
<feature type="transmembrane region" description="Helical" evidence="6">
    <location>
        <begin position="367"/>
        <end position="387"/>
    </location>
</feature>
<feature type="transmembrane region" description="Helical" evidence="6">
    <location>
        <begin position="204"/>
        <end position="226"/>
    </location>
</feature>
<sequence>MLDEQLIPARAQPLVRSLGVTGVLFLTLSVTTPASSVFVIVPGMLQIAGTGAVWAMVLAGIVCVATAFVYAELSSAWPVAGGEYVAVTRTLGPLAGFVMLGVNVFNNLFFPPVAGLGISAVLATIYPGLPTIPIAVSVVGLSMLVAILQVRVNAWLTGIFLLVEVLALVAIVVLGCGDVVRPFGDFLLHPVMPDLGMLVPASPASIGLATSIGIFAMNGYGAAVYFGEEMHEPARLIARTILLALVFTLLFEMVPMIAALMGAPDLHGLVVADDPFGLIARVRGNDTIAAAIAIGVVVAIVNAVIACILACARFFYGTARDGSWGRPLDRWMAQIHPRFGSPWVGTLIVGGVGVACCFLPLTLLLVLSGTGLVAIYAGIAIAAMVGRRTGATDHALYRMPLYPLAPIVTLFALGYVVWTSWLDVDEGRSGLIMTGIQIVGSAAYYWFVLRRRGGWTATIPGDAA</sequence>
<keyword evidence="5 6" id="KW-0472">Membrane</keyword>
<keyword evidence="4 6" id="KW-1133">Transmembrane helix</keyword>
<reference evidence="7 8" key="1">
    <citation type="journal article" date="2019" name="Environ. Microbiol.">
        <title>Species interactions and distinct microbial communities in high Arctic permafrost affected cryosols are associated with the CH4 and CO2 gas fluxes.</title>
        <authorList>
            <person name="Altshuler I."/>
            <person name="Hamel J."/>
            <person name="Turney S."/>
            <person name="Magnuson E."/>
            <person name="Levesque R."/>
            <person name="Greer C."/>
            <person name="Whyte L.G."/>
        </authorList>
    </citation>
    <scope>NUCLEOTIDE SEQUENCE [LARGE SCALE GENOMIC DNA]</scope>
    <source>
        <strain evidence="7 8">S5.1</strain>
    </source>
</reference>
<feature type="transmembrane region" description="Helical" evidence="6">
    <location>
        <begin position="53"/>
        <end position="71"/>
    </location>
</feature>
<dbReference type="GO" id="GO:0022857">
    <property type="term" value="F:transmembrane transporter activity"/>
    <property type="evidence" value="ECO:0007669"/>
    <property type="project" value="InterPro"/>
</dbReference>
<protein>
    <submittedName>
        <fullName evidence="7">APC family permease</fullName>
    </submittedName>
</protein>
<keyword evidence="3 6" id="KW-0812">Transmembrane</keyword>
<organism evidence="7 8">
    <name type="scientific">Sphingomonas oligophenolica</name>
    <dbReference type="NCBI Taxonomy" id="301154"/>
    <lineage>
        <taxon>Bacteria</taxon>
        <taxon>Pseudomonadati</taxon>
        <taxon>Pseudomonadota</taxon>
        <taxon>Alphaproteobacteria</taxon>
        <taxon>Sphingomonadales</taxon>
        <taxon>Sphingomonadaceae</taxon>
        <taxon>Sphingomonas</taxon>
    </lineage>
</organism>
<comment type="caution">
    <text evidence="7">The sequence shown here is derived from an EMBL/GenBank/DDBJ whole genome shotgun (WGS) entry which is preliminary data.</text>
</comment>
<dbReference type="RefSeq" id="WP_140867474.1">
    <property type="nucleotide sequence ID" value="NZ_RCZK01000002.1"/>
</dbReference>
<feature type="transmembrane region" description="Helical" evidence="6">
    <location>
        <begin position="159"/>
        <end position="184"/>
    </location>
</feature>
<gene>
    <name evidence="7" type="ORF">EAH84_02945</name>
</gene>
<feature type="transmembrane region" description="Helical" evidence="6">
    <location>
        <begin position="430"/>
        <end position="449"/>
    </location>
</feature>
<evidence type="ECO:0000256" key="5">
    <source>
        <dbReference type="ARBA" id="ARBA00023136"/>
    </source>
</evidence>
<dbReference type="OrthoDB" id="9762947at2"/>
<feature type="transmembrane region" description="Helical" evidence="6">
    <location>
        <begin position="132"/>
        <end position="152"/>
    </location>
</feature>
<evidence type="ECO:0000256" key="4">
    <source>
        <dbReference type="ARBA" id="ARBA00022989"/>
    </source>
</evidence>